<comment type="caution">
    <text evidence="9">The sequence shown here is derived from an EMBL/GenBank/DDBJ whole genome shotgun (WGS) entry which is preliminary data.</text>
</comment>
<dbReference type="Pfam" id="PF00290">
    <property type="entry name" value="Trp_syntA"/>
    <property type="match status" value="2"/>
</dbReference>
<dbReference type="GO" id="GO:0004834">
    <property type="term" value="F:tryptophan synthase activity"/>
    <property type="evidence" value="ECO:0007669"/>
    <property type="project" value="UniProtKB-EC"/>
</dbReference>
<dbReference type="PANTHER" id="PTHR43406">
    <property type="entry name" value="TRYPTOPHAN SYNTHASE, ALPHA CHAIN"/>
    <property type="match status" value="1"/>
</dbReference>
<comment type="pathway">
    <text evidence="1">Amino-acid biosynthesis; L-tryptophan biosynthesis; L-tryptophan from chorismate: step 5/5.</text>
</comment>
<dbReference type="EC" id="4.2.1.20" evidence="3"/>
<gene>
    <name evidence="9" type="ORF">IFM89_035964</name>
</gene>
<dbReference type="Proteomes" id="UP000631114">
    <property type="component" value="Unassembled WGS sequence"/>
</dbReference>
<evidence type="ECO:0000256" key="6">
    <source>
        <dbReference type="ARBA" id="ARBA00023141"/>
    </source>
</evidence>
<keyword evidence="7" id="KW-0456">Lyase</keyword>
<dbReference type="InterPro" id="IPR002028">
    <property type="entry name" value="Trp_synthase_suA"/>
</dbReference>
<evidence type="ECO:0000256" key="3">
    <source>
        <dbReference type="ARBA" id="ARBA00012043"/>
    </source>
</evidence>
<reference evidence="9 10" key="1">
    <citation type="submission" date="2020-10" db="EMBL/GenBank/DDBJ databases">
        <title>The Coptis chinensis genome and diversification of protoberbering-type alkaloids.</title>
        <authorList>
            <person name="Wang B."/>
            <person name="Shu S."/>
            <person name="Song C."/>
            <person name="Liu Y."/>
        </authorList>
    </citation>
    <scope>NUCLEOTIDE SEQUENCE [LARGE SCALE GENOMIC DNA]</scope>
    <source>
        <strain evidence="9">HL-2020</strain>
        <tissue evidence="9">Leaf</tissue>
    </source>
</reference>
<dbReference type="InterPro" id="IPR013785">
    <property type="entry name" value="Aldolase_TIM"/>
</dbReference>
<evidence type="ECO:0000256" key="4">
    <source>
        <dbReference type="ARBA" id="ARBA00022605"/>
    </source>
</evidence>
<name>A0A835H135_9MAGN</name>
<accession>A0A835H135</accession>
<dbReference type="GO" id="GO:0005829">
    <property type="term" value="C:cytosol"/>
    <property type="evidence" value="ECO:0007669"/>
    <property type="project" value="TreeGrafter"/>
</dbReference>
<keyword evidence="4" id="KW-0028">Amino-acid biosynthesis</keyword>
<dbReference type="OrthoDB" id="10050244at2759"/>
<evidence type="ECO:0000256" key="1">
    <source>
        <dbReference type="ARBA" id="ARBA00004733"/>
    </source>
</evidence>
<dbReference type="SUPFAM" id="SSF51366">
    <property type="entry name" value="Ribulose-phoshate binding barrel"/>
    <property type="match status" value="1"/>
</dbReference>
<keyword evidence="6" id="KW-0057">Aromatic amino acid biosynthesis</keyword>
<sequence>VVFIPYVVAGDPDLSTTAEALKVLDSCGSDVIELAIPFSNPIADGPVIQAACTRALANGTSLDSIMSMLKKRGIGNFMAALNDAGVHGLVVPDVCLEETAYLRKEAAKNDIEMVTSKPVIVGFGISKPEHVQQIARWGADGVIVGSALVKLLGEANSPVKGLKELEIFTKSLKSALP</sequence>
<proteinExistence type="predicted"/>
<dbReference type="PANTHER" id="PTHR43406:SF1">
    <property type="entry name" value="TRYPTOPHAN SYNTHASE ALPHA CHAIN, CHLOROPLASTIC"/>
    <property type="match status" value="1"/>
</dbReference>
<dbReference type="Gene3D" id="3.20.20.70">
    <property type="entry name" value="Aldolase class I"/>
    <property type="match status" value="2"/>
</dbReference>
<organism evidence="9 10">
    <name type="scientific">Coptis chinensis</name>
    <dbReference type="NCBI Taxonomy" id="261450"/>
    <lineage>
        <taxon>Eukaryota</taxon>
        <taxon>Viridiplantae</taxon>
        <taxon>Streptophyta</taxon>
        <taxon>Embryophyta</taxon>
        <taxon>Tracheophyta</taxon>
        <taxon>Spermatophyta</taxon>
        <taxon>Magnoliopsida</taxon>
        <taxon>Ranunculales</taxon>
        <taxon>Ranunculaceae</taxon>
        <taxon>Coptidoideae</taxon>
        <taxon>Coptis</taxon>
    </lineage>
</organism>
<comment type="subunit">
    <text evidence="2">Tetramer of two alpha and two beta chains.</text>
</comment>
<evidence type="ECO:0000256" key="7">
    <source>
        <dbReference type="ARBA" id="ARBA00023239"/>
    </source>
</evidence>
<dbReference type="EMBL" id="JADFTS010000009">
    <property type="protein sequence ID" value="KAF9590646.1"/>
    <property type="molecule type" value="Genomic_DNA"/>
</dbReference>
<feature type="non-terminal residue" evidence="9">
    <location>
        <position position="177"/>
    </location>
</feature>
<dbReference type="AlphaFoldDB" id="A0A835H135"/>
<dbReference type="CDD" id="cd04724">
    <property type="entry name" value="Tryptophan_synthase_alpha"/>
    <property type="match status" value="1"/>
</dbReference>
<protein>
    <recommendedName>
        <fullName evidence="3">tryptophan synthase</fullName>
        <ecNumber evidence="3">4.2.1.20</ecNumber>
    </recommendedName>
</protein>
<evidence type="ECO:0000256" key="2">
    <source>
        <dbReference type="ARBA" id="ARBA00011270"/>
    </source>
</evidence>
<dbReference type="InterPro" id="IPR011060">
    <property type="entry name" value="RibuloseP-bd_barrel"/>
</dbReference>
<keyword evidence="5" id="KW-0822">Tryptophan biosynthesis</keyword>
<dbReference type="UniPathway" id="UPA00035">
    <property type="reaction ID" value="UER00044"/>
</dbReference>
<evidence type="ECO:0000313" key="9">
    <source>
        <dbReference type="EMBL" id="KAF9590646.1"/>
    </source>
</evidence>
<keyword evidence="10" id="KW-1185">Reference proteome</keyword>
<evidence type="ECO:0000313" key="10">
    <source>
        <dbReference type="Proteomes" id="UP000631114"/>
    </source>
</evidence>
<evidence type="ECO:0000256" key="8">
    <source>
        <dbReference type="ARBA" id="ARBA00049047"/>
    </source>
</evidence>
<comment type="catalytic activity">
    <reaction evidence="8">
        <text>(1S,2R)-1-C-(indol-3-yl)glycerol 3-phosphate + L-serine = D-glyceraldehyde 3-phosphate + L-tryptophan + H2O</text>
        <dbReference type="Rhea" id="RHEA:10532"/>
        <dbReference type="ChEBI" id="CHEBI:15377"/>
        <dbReference type="ChEBI" id="CHEBI:33384"/>
        <dbReference type="ChEBI" id="CHEBI:57912"/>
        <dbReference type="ChEBI" id="CHEBI:58866"/>
        <dbReference type="ChEBI" id="CHEBI:59776"/>
        <dbReference type="EC" id="4.2.1.20"/>
    </reaction>
</comment>
<dbReference type="GO" id="GO:0009507">
    <property type="term" value="C:chloroplast"/>
    <property type="evidence" value="ECO:0007669"/>
    <property type="project" value="TreeGrafter"/>
</dbReference>
<evidence type="ECO:0000256" key="5">
    <source>
        <dbReference type="ARBA" id="ARBA00022822"/>
    </source>
</evidence>